<organism evidence="2 3">
    <name type="scientific">Leptotrombidium deliense</name>
    <dbReference type="NCBI Taxonomy" id="299467"/>
    <lineage>
        <taxon>Eukaryota</taxon>
        <taxon>Metazoa</taxon>
        <taxon>Ecdysozoa</taxon>
        <taxon>Arthropoda</taxon>
        <taxon>Chelicerata</taxon>
        <taxon>Arachnida</taxon>
        <taxon>Acari</taxon>
        <taxon>Acariformes</taxon>
        <taxon>Trombidiformes</taxon>
        <taxon>Prostigmata</taxon>
        <taxon>Anystina</taxon>
        <taxon>Parasitengona</taxon>
        <taxon>Trombiculoidea</taxon>
        <taxon>Trombiculidae</taxon>
        <taxon>Leptotrombidium</taxon>
    </lineage>
</organism>
<dbReference type="InterPro" id="IPR027986">
    <property type="entry name" value="TCAIM"/>
</dbReference>
<dbReference type="PANTHER" id="PTHR31596">
    <property type="entry name" value="T-CELL ACTIVATION INHIBITOR, MITOCHONDRIAL"/>
    <property type="match status" value="1"/>
</dbReference>
<dbReference type="VEuPathDB" id="VectorBase:LDEU009090"/>
<evidence type="ECO:0000313" key="2">
    <source>
        <dbReference type="EMBL" id="RWS22950.1"/>
    </source>
</evidence>
<evidence type="ECO:0000313" key="3">
    <source>
        <dbReference type="Proteomes" id="UP000288716"/>
    </source>
</evidence>
<evidence type="ECO:0000259" key="1">
    <source>
        <dbReference type="Pfam" id="PF14688"/>
    </source>
</evidence>
<dbReference type="OrthoDB" id="4238at2759"/>
<gene>
    <name evidence="2" type="ORF">B4U80_06982</name>
</gene>
<feature type="non-terminal residue" evidence="2">
    <location>
        <position position="1"/>
    </location>
</feature>
<proteinExistence type="predicted"/>
<comment type="caution">
    <text evidence="2">The sequence shown here is derived from an EMBL/GenBank/DDBJ whole genome shotgun (WGS) entry which is preliminary data.</text>
</comment>
<dbReference type="Pfam" id="PF14688">
    <property type="entry name" value="DUF4461"/>
    <property type="match status" value="1"/>
</dbReference>
<dbReference type="InterPro" id="IPR027989">
    <property type="entry name" value="DUF4461"/>
</dbReference>
<dbReference type="Proteomes" id="UP000288716">
    <property type="component" value="Unassembled WGS sequence"/>
</dbReference>
<dbReference type="GO" id="GO:0005739">
    <property type="term" value="C:mitochondrion"/>
    <property type="evidence" value="ECO:0007669"/>
    <property type="project" value="TreeGrafter"/>
</dbReference>
<protein>
    <submittedName>
        <fullName evidence="2">T-cell activation inhibitor-like protein</fullName>
    </submittedName>
</protein>
<feature type="domain" description="DUF4461" evidence="1">
    <location>
        <begin position="17"/>
        <end position="325"/>
    </location>
</feature>
<accession>A0A443S5Y9</accession>
<sequence length="326" mass="37468">NVVDFIKREIEKKAVESLNDWLSRNTESAREKQNAYKPVLTEIYKLRTNLVNELNLKDLIVDHDWSLSYLKGSLMSFKTLAEQHREQMEILKHRIVVIGKSTGVSCDGRIVFSIEDVRQNWLNLITLIPKYDKMLSLVPLLVSELSSILNDIQIVRHVSGSPVLVETYLKQLSRLIRTIQDYKTIHGFPIDFPTNLKAFKLVVDNDQGPLMLLPSGQFIVPSSCYAKALIDFLIDNVKAAEKLLKNYESTVSEETVVVSHTVYELELNSLDKDDNVAPDLMISCCQKLMDNKERLTPLFSELQLRITHYYSVLQDGRICIPWNWSL</sequence>
<dbReference type="PANTHER" id="PTHR31596:SF1">
    <property type="entry name" value="T-CELL ACTIVATION INHIBITOR, MITOCHONDRIAL"/>
    <property type="match status" value="1"/>
</dbReference>
<dbReference type="AlphaFoldDB" id="A0A443S5Y9"/>
<dbReference type="EMBL" id="NCKV01007492">
    <property type="protein sequence ID" value="RWS22950.1"/>
    <property type="molecule type" value="Genomic_DNA"/>
</dbReference>
<name>A0A443S5Y9_9ACAR</name>
<reference evidence="2 3" key="1">
    <citation type="journal article" date="2018" name="Gigascience">
        <title>Genomes of trombidid mites reveal novel predicted allergens and laterally-transferred genes associated with secondary metabolism.</title>
        <authorList>
            <person name="Dong X."/>
            <person name="Chaisiri K."/>
            <person name="Xia D."/>
            <person name="Armstrong S.D."/>
            <person name="Fang Y."/>
            <person name="Donnelly M.J."/>
            <person name="Kadowaki T."/>
            <person name="McGarry J.W."/>
            <person name="Darby A.C."/>
            <person name="Makepeace B.L."/>
        </authorList>
    </citation>
    <scope>NUCLEOTIDE SEQUENCE [LARGE SCALE GENOMIC DNA]</scope>
    <source>
        <strain evidence="2">UoL-UT</strain>
    </source>
</reference>
<keyword evidence="3" id="KW-1185">Reference proteome</keyword>